<keyword evidence="4" id="KW-1185">Reference proteome</keyword>
<evidence type="ECO:0000256" key="1">
    <source>
        <dbReference type="SAM" id="MobiDB-lite"/>
    </source>
</evidence>
<organism evidence="3 4">
    <name type="scientific">Flexivirga caeni</name>
    <dbReference type="NCBI Taxonomy" id="2294115"/>
    <lineage>
        <taxon>Bacteria</taxon>
        <taxon>Bacillati</taxon>
        <taxon>Actinomycetota</taxon>
        <taxon>Actinomycetes</taxon>
        <taxon>Micrococcales</taxon>
        <taxon>Dermacoccaceae</taxon>
        <taxon>Flexivirga</taxon>
    </lineage>
</organism>
<feature type="signal peptide" evidence="2">
    <location>
        <begin position="1"/>
        <end position="32"/>
    </location>
</feature>
<evidence type="ECO:0000256" key="2">
    <source>
        <dbReference type="SAM" id="SignalP"/>
    </source>
</evidence>
<evidence type="ECO:0000313" key="4">
    <source>
        <dbReference type="Proteomes" id="UP000271678"/>
    </source>
</evidence>
<sequence length="278" mass="28986">MPETSRRRRVAMLCAGAAAAVAVAVPAVTAYAAGGAAPAKPGASISTHPAKGSKPATPQVSVTPYTPPNVPNGVTPTAATTITPSAHFSVQVDRTGKKPMDATWPSASEVFTLAELRQVLPELTAVKATQCRQGTLPGGGSTKKSTECTLALTITGEPDDDRSQLMINIRGFGLPQQIGKQWSADLVAAQRRSSIRPGLYTFFANNSLGVAAAYTDGTTTKVLLQHGDVAGEIWFSGIGFTTLSSDYLESRKLYRTAIVPALVQLLGAKFTDTEKAAA</sequence>
<evidence type="ECO:0000313" key="3">
    <source>
        <dbReference type="EMBL" id="RNI23214.1"/>
    </source>
</evidence>
<dbReference type="Proteomes" id="UP000271678">
    <property type="component" value="Unassembled WGS sequence"/>
</dbReference>
<proteinExistence type="predicted"/>
<dbReference type="EMBL" id="RJJQ01000005">
    <property type="protein sequence ID" value="RNI23214.1"/>
    <property type="molecule type" value="Genomic_DNA"/>
</dbReference>
<dbReference type="AlphaFoldDB" id="A0A3M9MCG1"/>
<dbReference type="InterPro" id="IPR006311">
    <property type="entry name" value="TAT_signal"/>
</dbReference>
<dbReference type="RefSeq" id="WP_148043280.1">
    <property type="nucleotide sequence ID" value="NZ_RJJQ01000005.1"/>
</dbReference>
<name>A0A3M9MCG1_9MICO</name>
<protein>
    <recommendedName>
        <fullName evidence="5">DUF3558 domain-containing protein</fullName>
    </recommendedName>
</protein>
<feature type="chain" id="PRO_5018210914" description="DUF3558 domain-containing protein" evidence="2">
    <location>
        <begin position="33"/>
        <end position="278"/>
    </location>
</feature>
<comment type="caution">
    <text evidence="3">The sequence shown here is derived from an EMBL/GenBank/DDBJ whole genome shotgun (WGS) entry which is preliminary data.</text>
</comment>
<evidence type="ECO:0008006" key="5">
    <source>
        <dbReference type="Google" id="ProtNLM"/>
    </source>
</evidence>
<reference evidence="3 4" key="1">
    <citation type="submission" date="2018-11" db="EMBL/GenBank/DDBJ databases">
        <title>Draft genome of Simplicispira Flexivirga sp. BO-16.</title>
        <authorList>
            <person name="Im W.T."/>
        </authorList>
    </citation>
    <scope>NUCLEOTIDE SEQUENCE [LARGE SCALE GENOMIC DNA]</scope>
    <source>
        <strain evidence="3 4">BO-16</strain>
    </source>
</reference>
<feature type="region of interest" description="Disordered" evidence="1">
    <location>
        <begin position="38"/>
        <end position="70"/>
    </location>
</feature>
<accession>A0A3M9MCG1</accession>
<gene>
    <name evidence="3" type="ORF">EFY87_07200</name>
</gene>
<keyword evidence="2" id="KW-0732">Signal</keyword>
<dbReference type="OrthoDB" id="5147018at2"/>
<dbReference type="PROSITE" id="PS51318">
    <property type="entry name" value="TAT"/>
    <property type="match status" value="1"/>
</dbReference>